<gene>
    <name evidence="19" type="ORF">A3E73_01695</name>
</gene>
<reference evidence="19 20" key="1">
    <citation type="journal article" date="2016" name="Nat. Commun.">
        <title>Thousands of microbial genomes shed light on interconnected biogeochemical processes in an aquifer system.</title>
        <authorList>
            <person name="Anantharaman K."/>
            <person name="Brown C.T."/>
            <person name="Hug L.A."/>
            <person name="Sharon I."/>
            <person name="Castelle C.J."/>
            <person name="Probst A.J."/>
            <person name="Thomas B.C."/>
            <person name="Singh A."/>
            <person name="Wilkins M.J."/>
            <person name="Karaoz U."/>
            <person name="Brodie E.L."/>
            <person name="Williams K.H."/>
            <person name="Hubbard S.S."/>
            <person name="Banfield J.F."/>
        </authorList>
    </citation>
    <scope>NUCLEOTIDE SEQUENCE [LARGE SCALE GENOMIC DNA]</scope>
</reference>
<keyword evidence="11" id="KW-0234">DNA repair</keyword>
<dbReference type="AlphaFoldDB" id="A0A1F5DJA7"/>
<keyword evidence="5" id="KW-0479">Metal-binding</keyword>
<evidence type="ECO:0000256" key="14">
    <source>
        <dbReference type="ARBA" id="ARBA00023295"/>
    </source>
</evidence>
<dbReference type="Pfam" id="PF01149">
    <property type="entry name" value="Fapy_DNA_glyco"/>
    <property type="match status" value="1"/>
</dbReference>
<dbReference type="SUPFAM" id="SSF57716">
    <property type="entry name" value="Glucocorticoid receptor-like (DNA-binding domain)"/>
    <property type="match status" value="1"/>
</dbReference>
<keyword evidence="7 16" id="KW-0863">Zinc-finger</keyword>
<comment type="similarity">
    <text evidence="3">Belongs to the FPG family.</text>
</comment>
<evidence type="ECO:0000256" key="2">
    <source>
        <dbReference type="ARBA" id="ARBA00001947"/>
    </source>
</evidence>
<keyword evidence="8" id="KW-0378">Hydrolase</keyword>
<dbReference type="GO" id="GO:0034039">
    <property type="term" value="F:8-oxo-7,8-dihydroguanine DNA N-glycosylase activity"/>
    <property type="evidence" value="ECO:0007669"/>
    <property type="project" value="TreeGrafter"/>
</dbReference>
<dbReference type="SMART" id="SM00898">
    <property type="entry name" value="Fapy_DNA_glyco"/>
    <property type="match status" value="1"/>
</dbReference>
<dbReference type="InterPro" id="IPR020629">
    <property type="entry name" value="FPG_Glyclase"/>
</dbReference>
<comment type="caution">
    <text evidence="19">The sequence shown here is derived from an EMBL/GenBank/DDBJ whole genome shotgun (WGS) entry which is preliminary data.</text>
</comment>
<dbReference type="InterPro" id="IPR015887">
    <property type="entry name" value="DNA_glyclase_Znf_dom_DNA_BS"/>
</dbReference>
<feature type="domain" description="FPG-type" evidence="17">
    <location>
        <begin position="231"/>
        <end position="264"/>
    </location>
</feature>
<evidence type="ECO:0000259" key="17">
    <source>
        <dbReference type="PROSITE" id="PS51066"/>
    </source>
</evidence>
<evidence type="ECO:0000259" key="18">
    <source>
        <dbReference type="PROSITE" id="PS51068"/>
    </source>
</evidence>
<dbReference type="PROSITE" id="PS51066">
    <property type="entry name" value="ZF_FPG_2"/>
    <property type="match status" value="1"/>
</dbReference>
<keyword evidence="14" id="KW-0326">Glycosidase</keyword>
<dbReference type="InterPro" id="IPR010979">
    <property type="entry name" value="Ribosomal_uS13-like_H2TH"/>
</dbReference>
<dbReference type="GO" id="GO:0003684">
    <property type="term" value="F:damaged DNA binding"/>
    <property type="evidence" value="ECO:0007669"/>
    <property type="project" value="InterPro"/>
</dbReference>
<name>A0A1F5DJA7_9BACT</name>
<dbReference type="SUPFAM" id="SSF81624">
    <property type="entry name" value="N-terminal domain of MutM-like DNA repair proteins"/>
    <property type="match status" value="1"/>
</dbReference>
<evidence type="ECO:0000256" key="4">
    <source>
        <dbReference type="ARBA" id="ARBA00011245"/>
    </source>
</evidence>
<keyword evidence="6" id="KW-0227">DNA damage</keyword>
<dbReference type="SMART" id="SM01232">
    <property type="entry name" value="H2TH"/>
    <property type="match status" value="1"/>
</dbReference>
<dbReference type="GO" id="GO:0008270">
    <property type="term" value="F:zinc ion binding"/>
    <property type="evidence" value="ECO:0007669"/>
    <property type="project" value="UniProtKB-KW"/>
</dbReference>
<evidence type="ECO:0000256" key="6">
    <source>
        <dbReference type="ARBA" id="ARBA00022763"/>
    </source>
</evidence>
<dbReference type="InterPro" id="IPR015886">
    <property type="entry name" value="H2TH_FPG"/>
</dbReference>
<evidence type="ECO:0000313" key="20">
    <source>
        <dbReference type="Proteomes" id="UP000176791"/>
    </source>
</evidence>
<evidence type="ECO:0000256" key="5">
    <source>
        <dbReference type="ARBA" id="ARBA00022723"/>
    </source>
</evidence>
<dbReference type="PROSITE" id="PS01242">
    <property type="entry name" value="ZF_FPG_1"/>
    <property type="match status" value="1"/>
</dbReference>
<dbReference type="Proteomes" id="UP000176791">
    <property type="component" value="Unassembled WGS sequence"/>
</dbReference>
<proteinExistence type="inferred from homology"/>
<accession>A0A1F5DJA7</accession>
<dbReference type="CDD" id="cd08966">
    <property type="entry name" value="EcFpg-like_N"/>
    <property type="match status" value="1"/>
</dbReference>
<evidence type="ECO:0000256" key="11">
    <source>
        <dbReference type="ARBA" id="ARBA00023204"/>
    </source>
</evidence>
<evidence type="ECO:0000256" key="12">
    <source>
        <dbReference type="ARBA" id="ARBA00023239"/>
    </source>
</evidence>
<dbReference type="Gene3D" id="3.20.190.10">
    <property type="entry name" value="MutM-like, N-terminal"/>
    <property type="match status" value="1"/>
</dbReference>
<dbReference type="GO" id="GO:0140078">
    <property type="term" value="F:class I DNA-(apurinic or apyrimidinic site) endonuclease activity"/>
    <property type="evidence" value="ECO:0007669"/>
    <property type="project" value="UniProtKB-EC"/>
</dbReference>
<protein>
    <submittedName>
        <fullName evidence="19">DNA-formamidopyrimidine glycosylase</fullName>
    </submittedName>
</protein>
<comment type="catalytic activity">
    <reaction evidence="15">
        <text>2'-deoxyribonucleotide-(2'-deoxyribose 5'-phosphate)-2'-deoxyribonucleotide-DNA = a 3'-end 2'-deoxyribonucleotide-(2,3-dehydro-2,3-deoxyribose 5'-phosphate)-DNA + a 5'-end 5'-phospho-2'-deoxyribonucleoside-DNA + H(+)</text>
        <dbReference type="Rhea" id="RHEA:66592"/>
        <dbReference type="Rhea" id="RHEA-COMP:13180"/>
        <dbReference type="Rhea" id="RHEA-COMP:16897"/>
        <dbReference type="Rhea" id="RHEA-COMP:17067"/>
        <dbReference type="ChEBI" id="CHEBI:15378"/>
        <dbReference type="ChEBI" id="CHEBI:136412"/>
        <dbReference type="ChEBI" id="CHEBI:157695"/>
        <dbReference type="ChEBI" id="CHEBI:167181"/>
        <dbReference type="EC" id="4.2.99.18"/>
    </reaction>
</comment>
<dbReference type="PANTHER" id="PTHR22993">
    <property type="entry name" value="FORMAMIDOPYRIMIDINE-DNA GLYCOSYLASE"/>
    <property type="match status" value="1"/>
</dbReference>
<sequence length="264" mass="29734">MPELPEVETIRRQLDKVLAGQKIKKIVKLHQKSLQGDSLKVAGKKIVAVKRKAKMIWVDLQGDCSLLVHLKMTGQLIYNGKPGKHTRIVFELSRGRLIFNDLRKLGWIKILPKSKIYDLISNLPPDVVDKEFTPNYLRRILASSGRAVKLVLLDQQKMGGVGNIYANEALFLAGIRPTMPSNKLTALQVRNLKLCVQRVINQGIKHGGTTASDESFVNLFGRPGRYQKQLRVYENKGKCNRCGTKIQKIKLGGRGTYYCPTCQK</sequence>
<dbReference type="Gene3D" id="1.10.8.50">
    <property type="match status" value="1"/>
</dbReference>
<dbReference type="EMBL" id="MEZN01000048">
    <property type="protein sequence ID" value="OGD55144.1"/>
    <property type="molecule type" value="Genomic_DNA"/>
</dbReference>
<feature type="domain" description="Formamidopyrimidine-DNA glycosylase catalytic" evidence="18">
    <location>
        <begin position="2"/>
        <end position="106"/>
    </location>
</feature>
<organism evidence="19 20">
    <name type="scientific">Candidatus Beckwithbacteria bacterium RIFCSPHIGHO2_12_FULL_47_17</name>
    <dbReference type="NCBI Taxonomy" id="1797460"/>
    <lineage>
        <taxon>Bacteria</taxon>
        <taxon>Candidatus Beckwithiibacteriota</taxon>
    </lineage>
</organism>
<dbReference type="InterPro" id="IPR035937">
    <property type="entry name" value="FPG_N"/>
</dbReference>
<evidence type="ECO:0000256" key="1">
    <source>
        <dbReference type="ARBA" id="ARBA00001668"/>
    </source>
</evidence>
<dbReference type="STRING" id="1797460.A3E73_01695"/>
<evidence type="ECO:0000256" key="15">
    <source>
        <dbReference type="ARBA" id="ARBA00044632"/>
    </source>
</evidence>
<dbReference type="InterPro" id="IPR000214">
    <property type="entry name" value="Znf_DNA_glyclase/AP_lyase"/>
</dbReference>
<evidence type="ECO:0000256" key="9">
    <source>
        <dbReference type="ARBA" id="ARBA00022833"/>
    </source>
</evidence>
<dbReference type="PROSITE" id="PS51068">
    <property type="entry name" value="FPG_CAT"/>
    <property type="match status" value="1"/>
</dbReference>
<evidence type="ECO:0000256" key="7">
    <source>
        <dbReference type="ARBA" id="ARBA00022771"/>
    </source>
</evidence>
<dbReference type="Pfam" id="PF06827">
    <property type="entry name" value="zf-FPG_IleRS"/>
    <property type="match status" value="1"/>
</dbReference>
<keyword evidence="9" id="KW-0862">Zinc</keyword>
<dbReference type="InterPro" id="IPR010663">
    <property type="entry name" value="Znf_FPG/IleRS"/>
</dbReference>
<comment type="subunit">
    <text evidence="4">Monomer.</text>
</comment>
<dbReference type="InterPro" id="IPR012319">
    <property type="entry name" value="FPG_cat"/>
</dbReference>
<dbReference type="NCBIfam" id="TIGR00577">
    <property type="entry name" value="fpg"/>
    <property type="match status" value="1"/>
</dbReference>
<evidence type="ECO:0000256" key="13">
    <source>
        <dbReference type="ARBA" id="ARBA00023268"/>
    </source>
</evidence>
<dbReference type="NCBIfam" id="NF002211">
    <property type="entry name" value="PRK01103.1"/>
    <property type="match status" value="1"/>
</dbReference>
<evidence type="ECO:0000256" key="3">
    <source>
        <dbReference type="ARBA" id="ARBA00009409"/>
    </source>
</evidence>
<dbReference type="Pfam" id="PF06831">
    <property type="entry name" value="H2TH"/>
    <property type="match status" value="1"/>
</dbReference>
<dbReference type="PANTHER" id="PTHR22993:SF9">
    <property type="entry name" value="FORMAMIDOPYRIMIDINE-DNA GLYCOSYLASE"/>
    <property type="match status" value="1"/>
</dbReference>
<evidence type="ECO:0000256" key="8">
    <source>
        <dbReference type="ARBA" id="ARBA00022801"/>
    </source>
</evidence>
<dbReference type="GO" id="GO:0006284">
    <property type="term" value="P:base-excision repair"/>
    <property type="evidence" value="ECO:0007669"/>
    <property type="project" value="InterPro"/>
</dbReference>
<evidence type="ECO:0000256" key="16">
    <source>
        <dbReference type="PROSITE-ProRule" id="PRU00391"/>
    </source>
</evidence>
<evidence type="ECO:0000313" key="19">
    <source>
        <dbReference type="EMBL" id="OGD55144.1"/>
    </source>
</evidence>
<comment type="catalytic activity">
    <reaction evidence="1">
        <text>Hydrolysis of DNA containing ring-opened 7-methylguanine residues, releasing 2,6-diamino-4-hydroxy-5-(N-methyl)formamidopyrimidine.</text>
        <dbReference type="EC" id="3.2.2.23"/>
    </reaction>
</comment>
<keyword evidence="10" id="KW-0238">DNA-binding</keyword>
<keyword evidence="13" id="KW-0511">Multifunctional enzyme</keyword>
<dbReference type="SUPFAM" id="SSF46946">
    <property type="entry name" value="S13-like H2TH domain"/>
    <property type="match status" value="1"/>
</dbReference>
<dbReference type="FunFam" id="1.10.8.50:FF:000003">
    <property type="entry name" value="Formamidopyrimidine-DNA glycosylase"/>
    <property type="match status" value="1"/>
</dbReference>
<keyword evidence="12" id="KW-0456">Lyase</keyword>
<evidence type="ECO:0000256" key="10">
    <source>
        <dbReference type="ARBA" id="ARBA00023125"/>
    </source>
</evidence>
<comment type="cofactor">
    <cofactor evidence="2">
        <name>Zn(2+)</name>
        <dbReference type="ChEBI" id="CHEBI:29105"/>
    </cofactor>
</comment>